<dbReference type="PROSITE" id="PS50279">
    <property type="entry name" value="BPTI_KUNITZ_2"/>
    <property type="match status" value="2"/>
</dbReference>
<feature type="region of interest" description="Disordered" evidence="5">
    <location>
        <begin position="321"/>
        <end position="365"/>
    </location>
</feature>
<dbReference type="InterPro" id="IPR001007">
    <property type="entry name" value="VWF_dom"/>
</dbReference>
<dbReference type="InterPro" id="IPR045266">
    <property type="entry name" value="DOH_DOMON"/>
</dbReference>
<feature type="domain" description="BPTI/Kunitz inhibitor" evidence="8">
    <location>
        <begin position="1543"/>
        <end position="1593"/>
    </location>
</feature>
<feature type="region of interest" description="Disordered" evidence="5">
    <location>
        <begin position="888"/>
        <end position="936"/>
    </location>
</feature>
<keyword evidence="1" id="KW-0646">Protease inhibitor</keyword>
<dbReference type="STRING" id="947166.A0A1D1VNL6"/>
<evidence type="ECO:0000259" key="7">
    <source>
        <dbReference type="PROSITE" id="PS50026"/>
    </source>
</evidence>
<feature type="compositionally biased region" description="Low complexity" evidence="5">
    <location>
        <begin position="238"/>
        <end position="252"/>
    </location>
</feature>
<evidence type="ECO:0000259" key="8">
    <source>
        <dbReference type="PROSITE" id="PS50279"/>
    </source>
</evidence>
<evidence type="ECO:0000256" key="1">
    <source>
        <dbReference type="ARBA" id="ARBA00022690"/>
    </source>
</evidence>
<feature type="compositionally biased region" description="Polar residues" evidence="5">
    <location>
        <begin position="1476"/>
        <end position="1487"/>
    </location>
</feature>
<feature type="compositionally biased region" description="Polar residues" evidence="5">
    <location>
        <begin position="529"/>
        <end position="556"/>
    </location>
</feature>
<dbReference type="SMART" id="SM00131">
    <property type="entry name" value="KU"/>
    <property type="match status" value="2"/>
</dbReference>
<dbReference type="Pfam" id="PF00014">
    <property type="entry name" value="Kunitz_BPTI"/>
    <property type="match status" value="2"/>
</dbReference>
<feature type="compositionally biased region" description="Low complexity" evidence="5">
    <location>
        <begin position="888"/>
        <end position="908"/>
    </location>
</feature>
<accession>A0A1D1VNL6</accession>
<feature type="compositionally biased region" description="Low complexity" evidence="5">
    <location>
        <begin position="272"/>
        <end position="288"/>
    </location>
</feature>
<evidence type="ECO:0000256" key="3">
    <source>
        <dbReference type="ARBA" id="ARBA00023157"/>
    </source>
</evidence>
<feature type="chain" id="PRO_5008898635" description="BPTI/Kunitz inhibitor domain-containing protein" evidence="6">
    <location>
        <begin position="29"/>
        <end position="1594"/>
    </location>
</feature>
<dbReference type="PRINTS" id="PR00759">
    <property type="entry name" value="BASICPTASE"/>
</dbReference>
<evidence type="ECO:0008006" key="12">
    <source>
        <dbReference type="Google" id="ProtNLM"/>
    </source>
</evidence>
<dbReference type="EMBL" id="BDGG01000009">
    <property type="protein sequence ID" value="GAV03190.1"/>
    <property type="molecule type" value="Genomic_DNA"/>
</dbReference>
<dbReference type="CDD" id="cd00109">
    <property type="entry name" value="Kunitz-type"/>
    <property type="match status" value="2"/>
</dbReference>
<feature type="region of interest" description="Disordered" evidence="5">
    <location>
        <begin position="514"/>
        <end position="652"/>
    </location>
</feature>
<evidence type="ECO:0000256" key="4">
    <source>
        <dbReference type="PROSITE-ProRule" id="PRU00076"/>
    </source>
</evidence>
<evidence type="ECO:0000256" key="6">
    <source>
        <dbReference type="SAM" id="SignalP"/>
    </source>
</evidence>
<dbReference type="SUPFAM" id="SSF57603">
    <property type="entry name" value="FnI-like domain"/>
    <property type="match status" value="1"/>
</dbReference>
<comment type="caution">
    <text evidence="4">Lacks conserved residue(s) required for the propagation of feature annotation.</text>
</comment>
<organism evidence="10 11">
    <name type="scientific">Ramazzottius varieornatus</name>
    <name type="common">Water bear</name>
    <name type="synonym">Tardigrade</name>
    <dbReference type="NCBI Taxonomy" id="947166"/>
    <lineage>
        <taxon>Eukaryota</taxon>
        <taxon>Metazoa</taxon>
        <taxon>Ecdysozoa</taxon>
        <taxon>Tardigrada</taxon>
        <taxon>Eutardigrada</taxon>
        <taxon>Parachela</taxon>
        <taxon>Hypsibioidea</taxon>
        <taxon>Ramazzottiidae</taxon>
        <taxon>Ramazzottius</taxon>
    </lineage>
</organism>
<dbReference type="SMART" id="SM00181">
    <property type="entry name" value="EGF"/>
    <property type="match status" value="2"/>
</dbReference>
<feature type="compositionally biased region" description="Low complexity" evidence="5">
    <location>
        <begin position="1488"/>
        <end position="1528"/>
    </location>
</feature>
<keyword evidence="2" id="KW-0722">Serine protease inhibitor</keyword>
<keyword evidence="4" id="KW-0245">EGF-like domain</keyword>
<proteinExistence type="predicted"/>
<feature type="region of interest" description="Disordered" evidence="5">
    <location>
        <begin position="1475"/>
        <end position="1528"/>
    </location>
</feature>
<feature type="signal peptide" evidence="6">
    <location>
        <begin position="1"/>
        <end position="28"/>
    </location>
</feature>
<dbReference type="CDD" id="cd09631">
    <property type="entry name" value="DOMON_DOH"/>
    <property type="match status" value="1"/>
</dbReference>
<feature type="domain" description="DOMON" evidence="9">
    <location>
        <begin position="729"/>
        <end position="847"/>
    </location>
</feature>
<evidence type="ECO:0000259" key="9">
    <source>
        <dbReference type="PROSITE" id="PS50836"/>
    </source>
</evidence>
<feature type="compositionally biased region" description="Low complexity" evidence="5">
    <location>
        <begin position="594"/>
        <end position="609"/>
    </location>
</feature>
<dbReference type="GO" id="GO:0004867">
    <property type="term" value="F:serine-type endopeptidase inhibitor activity"/>
    <property type="evidence" value="ECO:0007669"/>
    <property type="project" value="UniProtKB-KW"/>
</dbReference>
<dbReference type="FunFam" id="4.10.410.10:FF:000020">
    <property type="entry name" value="Collagen, type VI, alpha 3"/>
    <property type="match status" value="1"/>
</dbReference>
<feature type="domain" description="EGF-like" evidence="7">
    <location>
        <begin position="1084"/>
        <end position="1124"/>
    </location>
</feature>
<keyword evidence="6" id="KW-0732">Signal</keyword>
<gene>
    <name evidence="10" type="primary">RvY_13652-1</name>
    <name evidence="10" type="synonym">RvY_13652.1</name>
    <name evidence="10" type="ORF">RvY_13652</name>
</gene>
<dbReference type="PROSITE" id="PS01186">
    <property type="entry name" value="EGF_2"/>
    <property type="match status" value="2"/>
</dbReference>
<evidence type="ECO:0000313" key="11">
    <source>
        <dbReference type="Proteomes" id="UP000186922"/>
    </source>
</evidence>
<dbReference type="SMART" id="SM00664">
    <property type="entry name" value="DoH"/>
    <property type="match status" value="1"/>
</dbReference>
<evidence type="ECO:0000256" key="2">
    <source>
        <dbReference type="ARBA" id="ARBA00022900"/>
    </source>
</evidence>
<feature type="compositionally biased region" description="Acidic residues" evidence="5">
    <location>
        <begin position="580"/>
        <end position="592"/>
    </location>
</feature>
<feature type="compositionally biased region" description="Acidic residues" evidence="5">
    <location>
        <begin position="629"/>
        <end position="638"/>
    </location>
</feature>
<dbReference type="PANTHER" id="PTHR46901:SF2">
    <property type="entry name" value="GH04942P"/>
    <property type="match status" value="1"/>
</dbReference>
<evidence type="ECO:0000313" key="10">
    <source>
        <dbReference type="EMBL" id="GAV03190.1"/>
    </source>
</evidence>
<feature type="compositionally biased region" description="Low complexity" evidence="5">
    <location>
        <begin position="569"/>
        <end position="579"/>
    </location>
</feature>
<feature type="compositionally biased region" description="Polar residues" evidence="5">
    <location>
        <begin position="219"/>
        <end position="235"/>
    </location>
</feature>
<feature type="compositionally biased region" description="Acidic residues" evidence="5">
    <location>
        <begin position="518"/>
        <end position="528"/>
    </location>
</feature>
<dbReference type="OrthoDB" id="188511at2759"/>
<reference evidence="10 11" key="1">
    <citation type="journal article" date="2016" name="Nat. Commun.">
        <title>Extremotolerant tardigrade genome and improved radiotolerance of human cultured cells by tardigrade-unique protein.</title>
        <authorList>
            <person name="Hashimoto T."/>
            <person name="Horikawa D.D."/>
            <person name="Saito Y."/>
            <person name="Kuwahara H."/>
            <person name="Kozuka-Hata H."/>
            <person name="Shin-I T."/>
            <person name="Minakuchi Y."/>
            <person name="Ohishi K."/>
            <person name="Motoyama A."/>
            <person name="Aizu T."/>
            <person name="Enomoto A."/>
            <person name="Kondo K."/>
            <person name="Tanaka S."/>
            <person name="Hara Y."/>
            <person name="Koshikawa S."/>
            <person name="Sagara H."/>
            <person name="Miura T."/>
            <person name="Yokobori S."/>
            <person name="Miyagawa K."/>
            <person name="Suzuki Y."/>
            <person name="Kubo T."/>
            <person name="Oyama M."/>
            <person name="Kohara Y."/>
            <person name="Fujiyama A."/>
            <person name="Arakawa K."/>
            <person name="Katayama T."/>
            <person name="Toyoda A."/>
            <person name="Kunieda T."/>
        </authorList>
    </citation>
    <scope>NUCLEOTIDE SEQUENCE [LARGE SCALE GENOMIC DNA]</scope>
    <source>
        <strain evidence="10 11">YOKOZUNA-1</strain>
    </source>
</reference>
<dbReference type="InterPro" id="IPR000742">
    <property type="entry name" value="EGF"/>
</dbReference>
<dbReference type="InterPro" id="IPR005018">
    <property type="entry name" value="DOMON_domain"/>
</dbReference>
<feature type="region of interest" description="Disordered" evidence="5">
    <location>
        <begin position="184"/>
        <end position="293"/>
    </location>
</feature>
<dbReference type="SUPFAM" id="SSF57362">
    <property type="entry name" value="BPTI-like"/>
    <property type="match status" value="2"/>
</dbReference>
<sequence length="1594" mass="170825">MARSVDRIWMHRKWSLLVVLLSLSKSHGQFNQFPQNIDNSGANPFNKPFSDPFSNFQAPEPKLNLNDQRPDYVPHESPSQYRDSAFEDRQLPGSADGFSLPGNQFTGQAEPAQQFGMPEMRQLPLPQLPSPGVQQFPNVQLPNFQEPQFQIPQQNFGGLPDTMNSGGFGNGGFGNGGFGSGGFGNGGFNAGPGWPTNNPQGGQAMGPVGAGQFEVPGMQGQNPMQQINQGSQMDFSGQPINQQFQQNQFQPQANTDDRPRFQAGRPQQRNNQFGQPAEQQQLQEQQQEFKGEQNSFNGEISTAADNNPAMVGSVKVVPMEVGPLSSRRNRNRNKQPDNENPEQGNEEIATPSSIPEGLKEISSHGGMPDCGFHGLETWQKSPCETCSCRKGITTCKKLECEEKPDDSSCIPVYKLSNCCPTFQCSNNTSRGELPTVDAQPLKEGDPCTEVGKFLPTSIVSPCSACKCNNKFQIQCKEISCPPRPRDRACKERLPKNPTVCCAEYNCPRTTTLASVSEDGTDEEADTSADDNVSAGNQFANAGQVLSSQDATTTAEPTTPLVFSRRTRARSTTTTQASTEGTEEYVDGEEDLEASSTSTSTTTTTTTARRTQPRRRTSTTSTITSTAESVSDESGDSDDTGGTTSAPRPQGVAVLSDVDTARIQEIRSQNSGPSVNSLNVNSVRATTTPQTTTASQPVRPAQSASADRGVIHDCQGGWKFPAGCDVSKDCAYVARWKQVPMDNSIRFKITTRDADKWTGIGFSKKKSLEDVDMITGWVDKSNKIMIQDRHGDAHAPILDQQQTIFNLRGSRSGNMTTIDFTRPQRSSNTQDVQIDDQNCPYFVFPVKGGAYETFTQRIQPHEDDPEMSDVGVCISKCPASEGGIEQTRTTWVSSTTTKAPSTTTTATATDNSSDYEDEATTSSAAAPQPKSAGAVSGNTGGQCTVEGAVVSLNPCQNCSCHNGLIQCLNINCRESFMQHFGCIPLFKVGVCCPSWQCPDKNTTTELAATTQTPQLNVAIASGRAGQRSTVQRTLSTVNPDKVLVEQKTQQVDSLNEKSAGGNQLDANAEVQENTTPSVLIEPHAETDVCKGFVCGTNATCVVVGAGIPGCVCKAGFEGNARIACLRPSQKSRNICSSVRCGQNAKCFNIDGRPQCKCDNGFSGNPNVACDTEIKGGFVQPPECQLRSEIGGCQNFGMRWQYDSRISGCRQFVYSGCAGNDNNFESRAQCERRCSPVKRLYKDKLCDAEEDLDSPACARCECTEQGFVACTPVSCGAPPNKDCHVIPQAGECCPKYDCSIPTSTNTSGSVVSNTRSDNCKGVICREPVFKPGCSRVQLPGECCPTIQCGAAAMNNTDESNSNTGSLTIISSDSNGASVTSSNNGKLAGVPCSDDEKISSSNPCLNCQCINNVTTCNQVICSPITPEQRRKCRITQLPNQCCLSVECFPVRQSASTAGFTTPLSTTLADVLVAEDQESAEQATTQGSTVLSTRTSTTTISTSTATASTIRRRTSTSSATTASPATTVRPTSTTATVAAAVGGKSGCSEVADAGVCRANITRYFFNAATGSCESFTYSGCGGNKNRYLTKERCEASCK</sequence>
<dbReference type="Gene3D" id="4.10.410.10">
    <property type="entry name" value="Pancreatic trypsin inhibitor Kunitz domain"/>
    <property type="match status" value="2"/>
</dbReference>
<keyword evidence="3" id="KW-1015">Disulfide bond</keyword>
<evidence type="ECO:0000256" key="5">
    <source>
        <dbReference type="SAM" id="MobiDB-lite"/>
    </source>
</evidence>
<feature type="domain" description="BPTI/Kunitz inhibitor" evidence="8">
    <location>
        <begin position="1182"/>
        <end position="1232"/>
    </location>
</feature>
<protein>
    <recommendedName>
        <fullName evidence="12">BPTI/Kunitz inhibitor domain-containing protein</fullName>
    </recommendedName>
</protein>
<dbReference type="InterPro" id="IPR002223">
    <property type="entry name" value="Kunitz_BPTI"/>
</dbReference>
<feature type="domain" description="EGF-like" evidence="7">
    <location>
        <begin position="1130"/>
        <end position="1169"/>
    </location>
</feature>
<dbReference type="SMART" id="SM00214">
    <property type="entry name" value="VWC"/>
    <property type="match status" value="4"/>
</dbReference>
<dbReference type="PANTHER" id="PTHR46901">
    <property type="entry name" value="GH04942P"/>
    <property type="match status" value="1"/>
</dbReference>
<dbReference type="InterPro" id="IPR020901">
    <property type="entry name" value="Prtase_inh_Kunz-CS"/>
</dbReference>
<comment type="caution">
    <text evidence="10">The sequence shown here is derived from an EMBL/GenBank/DDBJ whole genome shotgun (WGS) entry which is preliminary data.</text>
</comment>
<dbReference type="Proteomes" id="UP000186922">
    <property type="component" value="Unassembled WGS sequence"/>
</dbReference>
<dbReference type="PROSITE" id="PS00280">
    <property type="entry name" value="BPTI_KUNITZ_1"/>
    <property type="match status" value="2"/>
</dbReference>
<keyword evidence="11" id="KW-1185">Reference proteome</keyword>
<dbReference type="PROSITE" id="PS50836">
    <property type="entry name" value="DOMON"/>
    <property type="match status" value="1"/>
</dbReference>
<name>A0A1D1VNL6_RAMVA</name>
<dbReference type="PROSITE" id="PS50026">
    <property type="entry name" value="EGF_3"/>
    <property type="match status" value="2"/>
</dbReference>
<dbReference type="InterPro" id="IPR036880">
    <property type="entry name" value="Kunitz_BPTI_sf"/>
</dbReference>
<dbReference type="Pfam" id="PF03351">
    <property type="entry name" value="DOMON"/>
    <property type="match status" value="1"/>
</dbReference>